<organism evidence="2 3">
    <name type="scientific">Prorocentrum cordatum</name>
    <dbReference type="NCBI Taxonomy" id="2364126"/>
    <lineage>
        <taxon>Eukaryota</taxon>
        <taxon>Sar</taxon>
        <taxon>Alveolata</taxon>
        <taxon>Dinophyceae</taxon>
        <taxon>Prorocentrales</taxon>
        <taxon>Prorocentraceae</taxon>
        <taxon>Prorocentrum</taxon>
    </lineage>
</organism>
<proteinExistence type="predicted"/>
<feature type="non-terminal residue" evidence="2">
    <location>
        <position position="129"/>
    </location>
</feature>
<evidence type="ECO:0000313" key="3">
    <source>
        <dbReference type="Proteomes" id="UP001189429"/>
    </source>
</evidence>
<feature type="region of interest" description="Disordered" evidence="1">
    <location>
        <begin position="92"/>
        <end position="114"/>
    </location>
</feature>
<dbReference type="EMBL" id="CAUYUJ010007091">
    <property type="protein sequence ID" value="CAK0819537.1"/>
    <property type="molecule type" value="Genomic_DNA"/>
</dbReference>
<sequence>KGKVRGKSDDITDLLLAALEATEDSSLQAALTSQISRLGAKAEASGGTPNTCTIKQFNQSSGFARIWLQRSSKKNLARKLAEADQAKKAAATALTKAEGLDKPQGVKGDDDTETPKLFTLQWDQAFFDQ</sequence>
<reference evidence="2" key="1">
    <citation type="submission" date="2023-10" db="EMBL/GenBank/DDBJ databases">
        <authorList>
            <person name="Chen Y."/>
            <person name="Shah S."/>
            <person name="Dougan E. K."/>
            <person name="Thang M."/>
            <person name="Chan C."/>
        </authorList>
    </citation>
    <scope>NUCLEOTIDE SEQUENCE [LARGE SCALE GENOMIC DNA]</scope>
</reference>
<dbReference type="Proteomes" id="UP001189429">
    <property type="component" value="Unassembled WGS sequence"/>
</dbReference>
<keyword evidence="3" id="KW-1185">Reference proteome</keyword>
<comment type="caution">
    <text evidence="2">The sequence shown here is derived from an EMBL/GenBank/DDBJ whole genome shotgun (WGS) entry which is preliminary data.</text>
</comment>
<feature type="non-terminal residue" evidence="2">
    <location>
        <position position="1"/>
    </location>
</feature>
<gene>
    <name evidence="2" type="ORF">PCOR1329_LOCUS21503</name>
</gene>
<accession>A0ABN9RK71</accession>
<name>A0ABN9RK71_9DINO</name>
<evidence type="ECO:0000313" key="2">
    <source>
        <dbReference type="EMBL" id="CAK0819537.1"/>
    </source>
</evidence>
<protein>
    <submittedName>
        <fullName evidence="2">Uncharacterized protein</fullName>
    </submittedName>
</protein>
<evidence type="ECO:0000256" key="1">
    <source>
        <dbReference type="SAM" id="MobiDB-lite"/>
    </source>
</evidence>